<dbReference type="Gene3D" id="3.40.50.10490">
    <property type="entry name" value="Glucose-6-phosphate isomerase like protein, domain 1"/>
    <property type="match status" value="1"/>
</dbReference>
<dbReference type="PROSITE" id="PS00962">
    <property type="entry name" value="RIBOSOMAL_S2_1"/>
    <property type="match status" value="1"/>
</dbReference>
<evidence type="ECO:0000313" key="8">
    <source>
        <dbReference type="Proteomes" id="UP000177097"/>
    </source>
</evidence>
<evidence type="ECO:0000256" key="2">
    <source>
        <dbReference type="ARBA" id="ARBA00022980"/>
    </source>
</evidence>
<dbReference type="PANTHER" id="PTHR12534">
    <property type="entry name" value="30S RIBOSOMAL PROTEIN S2 PROKARYOTIC AND ORGANELLAR"/>
    <property type="match status" value="1"/>
</dbReference>
<dbReference type="Proteomes" id="UP000177097">
    <property type="component" value="Unassembled WGS sequence"/>
</dbReference>
<proteinExistence type="inferred from homology"/>
<evidence type="ECO:0000256" key="4">
    <source>
        <dbReference type="ARBA" id="ARBA00035256"/>
    </source>
</evidence>
<dbReference type="Pfam" id="PF00318">
    <property type="entry name" value="Ribosomal_S2"/>
    <property type="match status" value="1"/>
</dbReference>
<dbReference type="GO" id="GO:0003735">
    <property type="term" value="F:structural constituent of ribosome"/>
    <property type="evidence" value="ECO:0007669"/>
    <property type="project" value="InterPro"/>
</dbReference>
<dbReference type="HAMAP" id="MF_00291_B">
    <property type="entry name" value="Ribosomal_uS2_B"/>
    <property type="match status" value="1"/>
</dbReference>
<name>A0A1F7TYK8_9BACT</name>
<evidence type="ECO:0000256" key="1">
    <source>
        <dbReference type="ARBA" id="ARBA00006242"/>
    </source>
</evidence>
<evidence type="ECO:0000256" key="3">
    <source>
        <dbReference type="ARBA" id="ARBA00023274"/>
    </source>
</evidence>
<dbReference type="GO" id="GO:0015935">
    <property type="term" value="C:small ribosomal subunit"/>
    <property type="evidence" value="ECO:0007669"/>
    <property type="project" value="InterPro"/>
</dbReference>
<dbReference type="NCBIfam" id="TIGR01011">
    <property type="entry name" value="rpsB_bact"/>
    <property type="match status" value="1"/>
</dbReference>
<dbReference type="GO" id="GO:0006412">
    <property type="term" value="P:translation"/>
    <property type="evidence" value="ECO:0007669"/>
    <property type="project" value="UniProtKB-UniRule"/>
</dbReference>
<evidence type="ECO:0000256" key="5">
    <source>
        <dbReference type="HAMAP-Rule" id="MF_00291"/>
    </source>
</evidence>
<dbReference type="PRINTS" id="PR00395">
    <property type="entry name" value="RIBOSOMALS2"/>
</dbReference>
<dbReference type="InterPro" id="IPR018130">
    <property type="entry name" value="Ribosomal_uS2_CS"/>
</dbReference>
<dbReference type="SUPFAM" id="SSF52313">
    <property type="entry name" value="Ribosomal protein S2"/>
    <property type="match status" value="1"/>
</dbReference>
<dbReference type="EMBL" id="MGDX01000027">
    <property type="protein sequence ID" value="OGL70688.1"/>
    <property type="molecule type" value="Genomic_DNA"/>
</dbReference>
<dbReference type="STRING" id="1802389.A3C17_01740"/>
<keyword evidence="3 5" id="KW-0687">Ribonucleoprotein</keyword>
<sequence length="244" mass="27271">MPIIPSMEELLKAGVHFGHRVSRWHPNMKPFIHSTRHGVHVIDLEKTSQELEKALAYITQTVSRGGNVLFLGTKAHMKGFVKTAAELCGMPHVTDRWLGGTITNFSEIHKLIKRLKDLKRRKQAGDLRKYTKREQLEFDREIEDLESKIGGIAMLDAPPTVLVVFDVRNETTGIREANRVGMPIVGICDTNVNPNVVTHPVPANDDAVKAIELMTRLVAEAVLEGKKNVEAPKKIAPKRKVAIK</sequence>
<dbReference type="InterPro" id="IPR005706">
    <property type="entry name" value="Ribosomal_uS2_bac/mit/plastid"/>
</dbReference>
<protein>
    <recommendedName>
        <fullName evidence="4 5">Small ribosomal subunit protein uS2</fullName>
    </recommendedName>
</protein>
<evidence type="ECO:0000313" key="7">
    <source>
        <dbReference type="EMBL" id="OGL70688.1"/>
    </source>
</evidence>
<dbReference type="PROSITE" id="PS00963">
    <property type="entry name" value="RIBOSOMAL_S2_2"/>
    <property type="match status" value="1"/>
</dbReference>
<comment type="similarity">
    <text evidence="1 5 6">Belongs to the universal ribosomal protein uS2 family.</text>
</comment>
<dbReference type="InterPro" id="IPR001865">
    <property type="entry name" value="Ribosomal_uS2"/>
</dbReference>
<dbReference type="Gene3D" id="1.10.287.610">
    <property type="entry name" value="Helix hairpin bin"/>
    <property type="match status" value="1"/>
</dbReference>
<evidence type="ECO:0000256" key="6">
    <source>
        <dbReference type="RuleBase" id="RU003631"/>
    </source>
</evidence>
<reference evidence="7 8" key="1">
    <citation type="journal article" date="2016" name="Nat. Commun.">
        <title>Thousands of microbial genomes shed light on interconnected biogeochemical processes in an aquifer system.</title>
        <authorList>
            <person name="Anantharaman K."/>
            <person name="Brown C.T."/>
            <person name="Hug L.A."/>
            <person name="Sharon I."/>
            <person name="Castelle C.J."/>
            <person name="Probst A.J."/>
            <person name="Thomas B.C."/>
            <person name="Singh A."/>
            <person name="Wilkins M.J."/>
            <person name="Karaoz U."/>
            <person name="Brodie E.L."/>
            <person name="Williams K.H."/>
            <person name="Hubbard S.S."/>
            <person name="Banfield J.F."/>
        </authorList>
    </citation>
    <scope>NUCLEOTIDE SEQUENCE [LARGE SCALE GENOMIC DNA]</scope>
</reference>
<gene>
    <name evidence="5" type="primary">rpsB</name>
    <name evidence="7" type="ORF">A3C17_01740</name>
</gene>
<organism evidence="7 8">
    <name type="scientific">Candidatus Uhrbacteria bacterium RIFCSPHIGHO2_02_FULL_53_13</name>
    <dbReference type="NCBI Taxonomy" id="1802389"/>
    <lineage>
        <taxon>Bacteria</taxon>
        <taxon>Candidatus Uhriibacteriota</taxon>
    </lineage>
</organism>
<keyword evidence="2 5" id="KW-0689">Ribosomal protein</keyword>
<dbReference type="PANTHER" id="PTHR12534:SF0">
    <property type="entry name" value="SMALL RIBOSOMAL SUBUNIT PROTEIN US2M"/>
    <property type="match status" value="1"/>
</dbReference>
<dbReference type="CDD" id="cd01425">
    <property type="entry name" value="RPS2"/>
    <property type="match status" value="1"/>
</dbReference>
<dbReference type="AlphaFoldDB" id="A0A1F7TYK8"/>
<dbReference type="InterPro" id="IPR023591">
    <property type="entry name" value="Ribosomal_uS2_flav_dom_sf"/>
</dbReference>
<comment type="caution">
    <text evidence="7">The sequence shown here is derived from an EMBL/GenBank/DDBJ whole genome shotgun (WGS) entry which is preliminary data.</text>
</comment>
<accession>A0A1F7TYK8</accession>